<evidence type="ECO:0000313" key="3">
    <source>
        <dbReference type="Proteomes" id="UP000324222"/>
    </source>
</evidence>
<keyword evidence="3" id="KW-1185">Reference proteome</keyword>
<dbReference type="AlphaFoldDB" id="A0A5B7J0B9"/>
<organism evidence="2 3">
    <name type="scientific">Portunus trituberculatus</name>
    <name type="common">Swimming crab</name>
    <name type="synonym">Neptunus trituberculatus</name>
    <dbReference type="NCBI Taxonomy" id="210409"/>
    <lineage>
        <taxon>Eukaryota</taxon>
        <taxon>Metazoa</taxon>
        <taxon>Ecdysozoa</taxon>
        <taxon>Arthropoda</taxon>
        <taxon>Crustacea</taxon>
        <taxon>Multicrustacea</taxon>
        <taxon>Malacostraca</taxon>
        <taxon>Eumalacostraca</taxon>
        <taxon>Eucarida</taxon>
        <taxon>Decapoda</taxon>
        <taxon>Pleocyemata</taxon>
        <taxon>Brachyura</taxon>
        <taxon>Eubrachyura</taxon>
        <taxon>Portunoidea</taxon>
        <taxon>Portunidae</taxon>
        <taxon>Portuninae</taxon>
        <taxon>Portunus</taxon>
    </lineage>
</organism>
<evidence type="ECO:0000313" key="2">
    <source>
        <dbReference type="EMBL" id="MPC91251.1"/>
    </source>
</evidence>
<gene>
    <name evidence="2" type="ORF">E2C01_086275</name>
</gene>
<name>A0A5B7J0B9_PORTR</name>
<sequence length="43" mass="4599">MCPRPCLPTPPSSSCSTTALRGHPSTAVTRKMCSCLLGPRRQL</sequence>
<protein>
    <submittedName>
        <fullName evidence="2">Uncharacterized protein</fullName>
    </submittedName>
</protein>
<reference evidence="2 3" key="1">
    <citation type="submission" date="2019-05" db="EMBL/GenBank/DDBJ databases">
        <title>Another draft genome of Portunus trituberculatus and its Hox gene families provides insights of decapod evolution.</title>
        <authorList>
            <person name="Jeong J.-H."/>
            <person name="Song I."/>
            <person name="Kim S."/>
            <person name="Choi T."/>
            <person name="Kim D."/>
            <person name="Ryu S."/>
            <person name="Kim W."/>
        </authorList>
    </citation>
    <scope>NUCLEOTIDE SEQUENCE [LARGE SCALE GENOMIC DNA]</scope>
    <source>
        <tissue evidence="2">Muscle</tissue>
    </source>
</reference>
<accession>A0A5B7J0B9</accession>
<feature type="compositionally biased region" description="Pro residues" evidence="1">
    <location>
        <begin position="1"/>
        <end position="11"/>
    </location>
</feature>
<proteinExistence type="predicted"/>
<comment type="caution">
    <text evidence="2">The sequence shown here is derived from an EMBL/GenBank/DDBJ whole genome shotgun (WGS) entry which is preliminary data.</text>
</comment>
<evidence type="ECO:0000256" key="1">
    <source>
        <dbReference type="SAM" id="MobiDB-lite"/>
    </source>
</evidence>
<dbReference type="EMBL" id="VSRR010087111">
    <property type="protein sequence ID" value="MPC91251.1"/>
    <property type="molecule type" value="Genomic_DNA"/>
</dbReference>
<feature type="region of interest" description="Disordered" evidence="1">
    <location>
        <begin position="1"/>
        <end position="21"/>
    </location>
</feature>
<dbReference type="Proteomes" id="UP000324222">
    <property type="component" value="Unassembled WGS sequence"/>
</dbReference>